<keyword evidence="2" id="KW-1185">Reference proteome</keyword>
<dbReference type="RefSeq" id="WP_260747823.1">
    <property type="nucleotide sequence ID" value="NZ_CP092109.1"/>
</dbReference>
<dbReference type="EMBL" id="CP092109">
    <property type="protein sequence ID" value="UWZ79471.1"/>
    <property type="molecule type" value="Genomic_DNA"/>
</dbReference>
<proteinExistence type="predicted"/>
<evidence type="ECO:0000313" key="1">
    <source>
        <dbReference type="EMBL" id="UWZ79471.1"/>
    </source>
</evidence>
<reference evidence="1" key="1">
    <citation type="journal article" date="2022" name="Environ. Microbiol.">
        <title>Geoalkalibacter halelectricus SAP #1 sp. nov. possessing extracellular electron transfer and mineral#reducing capabilities from a haloalkaline environment.</title>
        <authorList>
            <person name="Yadav S."/>
            <person name="Singh R."/>
            <person name="Sundharam S.S."/>
            <person name="Chaudhary S."/>
            <person name="Krishnamurthi S."/>
            <person name="Patil S.A."/>
        </authorList>
    </citation>
    <scope>NUCLEOTIDE SEQUENCE</scope>
    <source>
        <strain evidence="1">SAP-1</strain>
    </source>
</reference>
<sequence>MKIPPPIVSAESPREVFKTYGKNLPIQGGWGYSQADACTIDRNDPVVDLSVAFDGIAIEYEFIENRIREEMNAAPWKYLDVEWNVGMQYLIHDEGRHFDQIFVAVRAIELEDWKELKAEWNGPYGHGNPEFDHEAHGKKREAKEIRFEREFWFDITSFFGKNFSC</sequence>
<accession>A0ABY5ZK24</accession>
<evidence type="ECO:0000313" key="2">
    <source>
        <dbReference type="Proteomes" id="UP001060414"/>
    </source>
</evidence>
<protein>
    <submittedName>
        <fullName evidence="1">Uncharacterized protein</fullName>
    </submittedName>
</protein>
<gene>
    <name evidence="1" type="ORF">L9S41_17570</name>
</gene>
<name>A0ABY5ZK24_9BACT</name>
<dbReference type="Proteomes" id="UP001060414">
    <property type="component" value="Chromosome"/>
</dbReference>
<organism evidence="1 2">
    <name type="scientific">Geoalkalibacter halelectricus</name>
    <dbReference type="NCBI Taxonomy" id="2847045"/>
    <lineage>
        <taxon>Bacteria</taxon>
        <taxon>Pseudomonadati</taxon>
        <taxon>Thermodesulfobacteriota</taxon>
        <taxon>Desulfuromonadia</taxon>
        <taxon>Desulfuromonadales</taxon>
        <taxon>Geoalkalibacteraceae</taxon>
        <taxon>Geoalkalibacter</taxon>
    </lineage>
</organism>